<dbReference type="SUPFAM" id="SSF52402">
    <property type="entry name" value="Adenine nucleotide alpha hydrolases-like"/>
    <property type="match status" value="1"/>
</dbReference>
<accession>A0A1F5YMF0</accession>
<dbReference type="Pfam" id="PF03054">
    <property type="entry name" value="tRNA_Me_trans"/>
    <property type="match status" value="1"/>
</dbReference>
<organism evidence="2 3">
    <name type="scientific">Candidatus Glassbacteria bacterium RIFCSPLOWO2_12_FULL_58_11</name>
    <dbReference type="NCBI Taxonomy" id="1817867"/>
    <lineage>
        <taxon>Bacteria</taxon>
        <taxon>Candidatus Glassiibacteriota</taxon>
    </lineage>
</organism>
<dbReference type="InterPro" id="IPR059101">
    <property type="entry name" value="NFACT-R_2"/>
</dbReference>
<evidence type="ECO:0000313" key="2">
    <source>
        <dbReference type="EMBL" id="OGG01062.1"/>
    </source>
</evidence>
<evidence type="ECO:0000313" key="3">
    <source>
        <dbReference type="Proteomes" id="UP000179129"/>
    </source>
</evidence>
<dbReference type="Gene3D" id="3.40.50.620">
    <property type="entry name" value="HUPs"/>
    <property type="match status" value="1"/>
</dbReference>
<gene>
    <name evidence="2" type="ORF">A3F83_15790</name>
</gene>
<dbReference type="InterPro" id="IPR014729">
    <property type="entry name" value="Rossmann-like_a/b/a_fold"/>
</dbReference>
<name>A0A1F5YMF0_9BACT</name>
<proteinExistence type="predicted"/>
<dbReference type="EMBL" id="MFIX01000227">
    <property type="protein sequence ID" value="OGG01062.1"/>
    <property type="molecule type" value="Genomic_DNA"/>
</dbReference>
<dbReference type="PANTHER" id="PTHR11933:SF6">
    <property type="entry name" value="THIL AANH DOMAIN-CONTAINING PROTEIN"/>
    <property type="match status" value="1"/>
</dbReference>
<dbReference type="Proteomes" id="UP000179129">
    <property type="component" value="Unassembled WGS sequence"/>
</dbReference>
<dbReference type="PANTHER" id="PTHR11933">
    <property type="entry name" value="TRNA 5-METHYLAMINOMETHYL-2-THIOURIDYLATE -METHYLTRANSFERASE"/>
    <property type="match status" value="1"/>
</dbReference>
<protein>
    <recommendedName>
        <fullName evidence="1">NFACT protein RNA binding domain-containing protein</fullName>
    </recommendedName>
</protein>
<sequence length="340" mass="38218">MLSGGLDSSLAVKIVADQGIEVLGVNYSTGFCLTDHRRSMSGLGAPIDPKSVRNEALRAGAQWRLPVEIIDISKEYMRILTEPRYGYGSGVNPCIDCRIFMQQKTREYMERSGAKFIITGEVVGQRPMSQMRNTLKLIEKESGCAGLILRPLSARILEPSKAELEGWVDREKMYDFHGRNRKPQMELAARIGLDDYPQPAGGCCFLTDPNYAKRMQDLFHHTEKKTMSTDQVMLLKVGRHFRINNLNKVIVGRNEAENFFLEKNTGGRAQMNCLEVEGPLSLLEGGISEEAVLTAARLTARYSDGKDRESVEVEVRISGAENRRLTVQPLETEICERMRI</sequence>
<feature type="domain" description="NFACT protein RNA binding" evidence="1">
    <location>
        <begin position="238"/>
        <end position="333"/>
    </location>
</feature>
<evidence type="ECO:0000259" key="1">
    <source>
        <dbReference type="Pfam" id="PF18297"/>
    </source>
</evidence>
<comment type="caution">
    <text evidence="2">The sequence shown here is derived from an EMBL/GenBank/DDBJ whole genome shotgun (WGS) entry which is preliminary data.</text>
</comment>
<dbReference type="STRING" id="1817867.A3F83_15790"/>
<reference evidence="2 3" key="1">
    <citation type="journal article" date="2016" name="Nat. Commun.">
        <title>Thousands of microbial genomes shed light on interconnected biogeochemical processes in an aquifer system.</title>
        <authorList>
            <person name="Anantharaman K."/>
            <person name="Brown C.T."/>
            <person name="Hug L.A."/>
            <person name="Sharon I."/>
            <person name="Castelle C.J."/>
            <person name="Probst A.J."/>
            <person name="Thomas B.C."/>
            <person name="Singh A."/>
            <person name="Wilkins M.J."/>
            <person name="Karaoz U."/>
            <person name="Brodie E.L."/>
            <person name="Williams K.H."/>
            <person name="Hubbard S.S."/>
            <person name="Banfield J.F."/>
        </authorList>
    </citation>
    <scope>NUCLEOTIDE SEQUENCE [LARGE SCALE GENOMIC DNA]</scope>
</reference>
<dbReference type="AlphaFoldDB" id="A0A1F5YMF0"/>
<dbReference type="Pfam" id="PF18297">
    <property type="entry name" value="NFACT-R_2"/>
    <property type="match status" value="1"/>
</dbReference>